<dbReference type="PANTHER" id="PTHR43085">
    <property type="entry name" value="HEXOKINASE FAMILY MEMBER"/>
    <property type="match status" value="1"/>
</dbReference>
<evidence type="ECO:0000256" key="3">
    <source>
        <dbReference type="ARBA" id="ARBA00022741"/>
    </source>
</evidence>
<keyword evidence="5" id="KW-0067">ATP-binding</keyword>
<dbReference type="SUPFAM" id="SSF53613">
    <property type="entry name" value="Ribokinase-like"/>
    <property type="match status" value="1"/>
</dbReference>
<reference evidence="7 8" key="1">
    <citation type="submission" date="2018-04" db="EMBL/GenBank/DDBJ databases">
        <title>Genomic Encyclopedia of Archaeal and Bacterial Type Strains, Phase II (KMG-II): from individual species to whole genera.</title>
        <authorList>
            <person name="Goeker M."/>
        </authorList>
    </citation>
    <scope>NUCLEOTIDE SEQUENCE [LARGE SCALE GENOMIC DNA]</scope>
    <source>
        <strain evidence="7 8">DSM 21823</strain>
    </source>
</reference>
<dbReference type="Gene3D" id="3.40.1190.20">
    <property type="match status" value="1"/>
</dbReference>
<gene>
    <name evidence="7" type="ORF">C8N34_10677</name>
</gene>
<dbReference type="Pfam" id="PF00294">
    <property type="entry name" value="PfkB"/>
    <property type="match status" value="1"/>
</dbReference>
<accession>A0A2T6B1E3</accession>
<name>A0A2T6B1E3_9RHOB</name>
<evidence type="ECO:0000256" key="2">
    <source>
        <dbReference type="ARBA" id="ARBA00022679"/>
    </source>
</evidence>
<dbReference type="EMBL" id="QBKP01000006">
    <property type="protein sequence ID" value="PTX49897.1"/>
    <property type="molecule type" value="Genomic_DNA"/>
</dbReference>
<organism evidence="7 8">
    <name type="scientific">Gemmobacter caeni</name>
    <dbReference type="NCBI Taxonomy" id="589035"/>
    <lineage>
        <taxon>Bacteria</taxon>
        <taxon>Pseudomonadati</taxon>
        <taxon>Pseudomonadota</taxon>
        <taxon>Alphaproteobacteria</taxon>
        <taxon>Rhodobacterales</taxon>
        <taxon>Paracoccaceae</taxon>
        <taxon>Gemmobacter</taxon>
    </lineage>
</organism>
<dbReference type="CDD" id="cd01167">
    <property type="entry name" value="bac_FRK"/>
    <property type="match status" value="1"/>
</dbReference>
<dbReference type="InterPro" id="IPR011611">
    <property type="entry name" value="PfkB_dom"/>
</dbReference>
<feature type="domain" description="Carbohydrate kinase PfkB" evidence="6">
    <location>
        <begin position="3"/>
        <end position="303"/>
    </location>
</feature>
<evidence type="ECO:0000256" key="4">
    <source>
        <dbReference type="ARBA" id="ARBA00022777"/>
    </source>
</evidence>
<dbReference type="RefSeq" id="WP_108128868.1">
    <property type="nucleotide sequence ID" value="NZ_QBKP01000006.1"/>
</dbReference>
<dbReference type="InterPro" id="IPR002173">
    <property type="entry name" value="Carboh/pur_kinase_PfkB_CS"/>
</dbReference>
<comment type="caution">
    <text evidence="7">The sequence shown here is derived from an EMBL/GenBank/DDBJ whole genome shotgun (WGS) entry which is preliminary data.</text>
</comment>
<dbReference type="OrthoDB" id="9795789at2"/>
<keyword evidence="2" id="KW-0808">Transferase</keyword>
<dbReference type="GO" id="GO:0005524">
    <property type="term" value="F:ATP binding"/>
    <property type="evidence" value="ECO:0007669"/>
    <property type="project" value="UniProtKB-KW"/>
</dbReference>
<keyword evidence="4 7" id="KW-0418">Kinase</keyword>
<dbReference type="InterPro" id="IPR050306">
    <property type="entry name" value="PfkB_Carbo_kinase"/>
</dbReference>
<keyword evidence="3" id="KW-0547">Nucleotide-binding</keyword>
<dbReference type="PROSITE" id="PS00584">
    <property type="entry name" value="PFKB_KINASES_2"/>
    <property type="match status" value="1"/>
</dbReference>
<evidence type="ECO:0000256" key="1">
    <source>
        <dbReference type="ARBA" id="ARBA00010688"/>
    </source>
</evidence>
<dbReference type="GO" id="GO:0016301">
    <property type="term" value="F:kinase activity"/>
    <property type="evidence" value="ECO:0007669"/>
    <property type="project" value="UniProtKB-KW"/>
</dbReference>
<dbReference type="AlphaFoldDB" id="A0A2T6B1E3"/>
<comment type="similarity">
    <text evidence="1">Belongs to the carbohydrate kinase PfkB family.</text>
</comment>
<evidence type="ECO:0000313" key="7">
    <source>
        <dbReference type="EMBL" id="PTX49897.1"/>
    </source>
</evidence>
<dbReference type="Proteomes" id="UP000244224">
    <property type="component" value="Unassembled WGS sequence"/>
</dbReference>
<keyword evidence="8" id="KW-1185">Reference proteome</keyword>
<evidence type="ECO:0000259" key="6">
    <source>
        <dbReference type="Pfam" id="PF00294"/>
    </source>
</evidence>
<dbReference type="InterPro" id="IPR029056">
    <property type="entry name" value="Ribokinase-like"/>
</dbReference>
<dbReference type="PANTHER" id="PTHR43085:SF1">
    <property type="entry name" value="PSEUDOURIDINE KINASE-RELATED"/>
    <property type="match status" value="1"/>
</dbReference>
<sequence>MILSCGEALIDMLPRESTAGEPCFAPYAGGAVFNTAIALGRLGAASAFFSGVSTDMLGEILAETLEASKVDTRFLARSGRPTTVAFVKLVNGQATYAFYDEGTAGRMLSVDQLPELPTDAAALFFGGISLVNDPAASTYEALQAREARVRVTMIDPNIRPGFIAGKEAEYRARIERMIARADIVKLSDEDLHWLLGPGEVSALARGIVAQGPKLVFITEGAAGARAVTATQDRFVAATKVTVADTVGAGDTFNAGVLAALDEAGVLTKQALVTLPDTVLDAALSLGTRAAAVTVSRAGANPPWRSEL</sequence>
<protein>
    <submittedName>
        <fullName evidence="7">Fructokinase</fullName>
    </submittedName>
</protein>
<proteinExistence type="inferred from homology"/>
<evidence type="ECO:0000313" key="8">
    <source>
        <dbReference type="Proteomes" id="UP000244224"/>
    </source>
</evidence>
<evidence type="ECO:0000256" key="5">
    <source>
        <dbReference type="ARBA" id="ARBA00022840"/>
    </source>
</evidence>